<dbReference type="Gene3D" id="1.10.10.10">
    <property type="entry name" value="Winged helix-like DNA-binding domain superfamily/Winged helix DNA-binding domain"/>
    <property type="match status" value="1"/>
</dbReference>
<gene>
    <name evidence="5" type="primary">phnF</name>
    <name evidence="5" type="ORF">GCM10022278_27440</name>
</gene>
<keyword evidence="3" id="KW-0804">Transcription</keyword>
<evidence type="ECO:0000256" key="1">
    <source>
        <dbReference type="ARBA" id="ARBA00023015"/>
    </source>
</evidence>
<sequence length="253" mass="28152">MAVYQEVARALEQEIRQNFRSGDYLPSEAVLAQRFSINRHTLRRAVDELIDAGMLLRQHGRGTQIIEHAVEYDIAARARFTESVEASGHHAEASIVDRKLMTADEALAQAMWIAPGSPVQLIETLRSVDGRPVTLISHYLNATELPDIARLYQGGSLHGCIGTHLGRRLSRRQGLISAVMPTRRESILLQFPRNMPLLKVRSNNVCVSTGAVLEYSVARSRCDAFEYRVQPTAEHSAPAAVDTSSIRESCHEQ</sequence>
<dbReference type="PRINTS" id="PR00035">
    <property type="entry name" value="HTHGNTR"/>
</dbReference>
<dbReference type="SUPFAM" id="SSF64288">
    <property type="entry name" value="Chorismate lyase-like"/>
    <property type="match status" value="1"/>
</dbReference>
<comment type="caution">
    <text evidence="5">The sequence shown here is derived from an EMBL/GenBank/DDBJ whole genome shotgun (WGS) entry which is preliminary data.</text>
</comment>
<name>A0ABP7PMP7_9GAMM</name>
<reference evidence="6" key="1">
    <citation type="journal article" date="2019" name="Int. J. Syst. Evol. Microbiol.">
        <title>The Global Catalogue of Microorganisms (GCM) 10K type strain sequencing project: providing services to taxonomists for standard genome sequencing and annotation.</title>
        <authorList>
            <consortium name="The Broad Institute Genomics Platform"/>
            <consortium name="The Broad Institute Genome Sequencing Center for Infectious Disease"/>
            <person name="Wu L."/>
            <person name="Ma J."/>
        </authorList>
    </citation>
    <scope>NUCLEOTIDE SEQUENCE [LARGE SCALE GENOMIC DNA]</scope>
    <source>
        <strain evidence="6">JCM 17555</strain>
    </source>
</reference>
<dbReference type="SMART" id="SM00345">
    <property type="entry name" value="HTH_GNTR"/>
    <property type="match status" value="1"/>
</dbReference>
<evidence type="ECO:0000313" key="6">
    <source>
        <dbReference type="Proteomes" id="UP001501337"/>
    </source>
</evidence>
<dbReference type="Gene3D" id="3.40.1410.10">
    <property type="entry name" value="Chorismate lyase-like"/>
    <property type="match status" value="1"/>
</dbReference>
<evidence type="ECO:0000259" key="4">
    <source>
        <dbReference type="PROSITE" id="PS50949"/>
    </source>
</evidence>
<protein>
    <submittedName>
        <fullName evidence="5">Phosphonate metabolism transcriptional regulator PhnF</fullName>
    </submittedName>
</protein>
<dbReference type="Pfam" id="PF00392">
    <property type="entry name" value="GntR"/>
    <property type="match status" value="1"/>
</dbReference>
<feature type="domain" description="HTH gntR-type" evidence="4">
    <location>
        <begin position="1"/>
        <end position="68"/>
    </location>
</feature>
<dbReference type="NCBIfam" id="TIGR02325">
    <property type="entry name" value="C_P_lyase_phnF"/>
    <property type="match status" value="1"/>
</dbReference>
<dbReference type="CDD" id="cd07377">
    <property type="entry name" value="WHTH_GntR"/>
    <property type="match status" value="1"/>
</dbReference>
<proteinExistence type="predicted"/>
<dbReference type="SMART" id="SM00866">
    <property type="entry name" value="UTRA"/>
    <property type="match status" value="1"/>
</dbReference>
<dbReference type="InterPro" id="IPR036388">
    <property type="entry name" value="WH-like_DNA-bd_sf"/>
</dbReference>
<dbReference type="InterPro" id="IPR028978">
    <property type="entry name" value="Chorismate_lyase_/UTRA_dom_sf"/>
</dbReference>
<dbReference type="InterPro" id="IPR011663">
    <property type="entry name" value="UTRA"/>
</dbReference>
<dbReference type="PROSITE" id="PS50949">
    <property type="entry name" value="HTH_GNTR"/>
    <property type="match status" value="1"/>
</dbReference>
<dbReference type="InterPro" id="IPR000524">
    <property type="entry name" value="Tscrpt_reg_HTH_GntR"/>
</dbReference>
<evidence type="ECO:0000256" key="3">
    <source>
        <dbReference type="ARBA" id="ARBA00023163"/>
    </source>
</evidence>
<accession>A0ABP7PMP7</accession>
<keyword evidence="2" id="KW-0238">DNA-binding</keyword>
<dbReference type="SUPFAM" id="SSF46785">
    <property type="entry name" value="Winged helix' DNA-binding domain"/>
    <property type="match status" value="1"/>
</dbReference>
<keyword evidence="1" id="KW-0805">Transcription regulation</keyword>
<dbReference type="PANTHER" id="PTHR44846:SF16">
    <property type="entry name" value="TRANSCRIPTIONAL REGULATOR PHNF-RELATED"/>
    <property type="match status" value="1"/>
</dbReference>
<dbReference type="RefSeq" id="WP_344807296.1">
    <property type="nucleotide sequence ID" value="NZ_BAABBO010000011.1"/>
</dbReference>
<dbReference type="PANTHER" id="PTHR44846">
    <property type="entry name" value="MANNOSYL-D-GLYCERATE TRANSPORT/METABOLISM SYSTEM REPRESSOR MNGR-RELATED"/>
    <property type="match status" value="1"/>
</dbReference>
<dbReference type="Pfam" id="PF07702">
    <property type="entry name" value="UTRA"/>
    <property type="match status" value="1"/>
</dbReference>
<dbReference type="InterPro" id="IPR036390">
    <property type="entry name" value="WH_DNA-bd_sf"/>
</dbReference>
<keyword evidence="6" id="KW-1185">Reference proteome</keyword>
<dbReference type="Proteomes" id="UP001501337">
    <property type="component" value="Unassembled WGS sequence"/>
</dbReference>
<evidence type="ECO:0000256" key="2">
    <source>
        <dbReference type="ARBA" id="ARBA00023125"/>
    </source>
</evidence>
<evidence type="ECO:0000313" key="5">
    <source>
        <dbReference type="EMBL" id="GAA3968216.1"/>
    </source>
</evidence>
<dbReference type="EMBL" id="BAABBO010000011">
    <property type="protein sequence ID" value="GAA3968216.1"/>
    <property type="molecule type" value="Genomic_DNA"/>
</dbReference>
<dbReference type="InterPro" id="IPR050679">
    <property type="entry name" value="Bact_HTH_transcr_reg"/>
</dbReference>
<organism evidence="5 6">
    <name type="scientific">Allohahella marinimesophila</name>
    <dbReference type="NCBI Taxonomy" id="1054972"/>
    <lineage>
        <taxon>Bacteria</taxon>
        <taxon>Pseudomonadati</taxon>
        <taxon>Pseudomonadota</taxon>
        <taxon>Gammaproteobacteria</taxon>
        <taxon>Oceanospirillales</taxon>
        <taxon>Hahellaceae</taxon>
        <taxon>Allohahella</taxon>
    </lineage>
</organism>
<dbReference type="InterPro" id="IPR012702">
    <property type="entry name" value="CP_lyase_PhnF"/>
</dbReference>